<dbReference type="GeneID" id="10329410"/>
<dbReference type="KEGG" id="vg:10329410"/>
<dbReference type="EMBL" id="GU071103">
    <property type="protein sequence ID" value="ADO98909.1"/>
    <property type="molecule type" value="Genomic_DNA"/>
</dbReference>
<evidence type="ECO:0000313" key="4">
    <source>
        <dbReference type="Proteomes" id="UP000006532"/>
    </source>
</evidence>
<keyword evidence="1" id="KW-0175">Coiled coil</keyword>
<feature type="coiled-coil region" evidence="1">
    <location>
        <begin position="126"/>
        <end position="184"/>
    </location>
</feature>
<sequence>MNEEMMSAGTGGFSGSATATGPNAGFDPVMRMRAKRKDLKKLVAPGNKLSDGKKKVKESVTAVNKLAPKSSLFQYKVSLPEVGSTIVYASNPAELRQKLRLLINYRYRGDITIERILPGEAGKFFMDKRQKHLKNVKEQADQAMKQQMTRQQIGLEKTKSNDKIKQIRKELQKKTASLMKKQRAGGAQSTVDK</sequence>
<organism evidence="3 4">
    <name type="scientific">Prochlorococcus phage P-SSM7</name>
    <dbReference type="NCBI Taxonomy" id="445688"/>
    <lineage>
        <taxon>Viruses</taxon>
        <taxon>Duplodnaviria</taxon>
        <taxon>Heunggongvirae</taxon>
        <taxon>Uroviricota</taxon>
        <taxon>Caudoviricetes</taxon>
        <taxon>Pantevenvirales</taxon>
        <taxon>Kyanoviridae</taxon>
        <taxon>Palaemonvirus</taxon>
        <taxon>Palaemonvirus pssm7</taxon>
    </lineage>
</organism>
<reference evidence="3 4" key="1">
    <citation type="journal article" date="2010" name="Environ. Microbiol.">
        <title>Genomic analysis of oceanic cyanobacterial myoviruses compared with T4-like myoviruses from diverse hosts and environments.</title>
        <authorList>
            <person name="Sullivan M.B."/>
            <person name="Huang K.H."/>
            <person name="Ignacio-Espinoza J.C."/>
            <person name="Berlin A.M."/>
            <person name="Kelly L."/>
            <person name="Weigele P.R."/>
            <person name="DeFrancesco A.S."/>
            <person name="Kern S.E."/>
            <person name="Thompson L.R."/>
            <person name="Young S."/>
            <person name="Yandava C."/>
            <person name="Fu R."/>
            <person name="Krastins B."/>
            <person name="Chase M."/>
            <person name="Sarracino D."/>
            <person name="Osburne M.S."/>
            <person name="Henn M.R."/>
            <person name="Chisholm S.W."/>
        </authorList>
    </citation>
    <scope>NUCLEOTIDE SEQUENCE [LARGE SCALE GENOMIC DNA]</scope>
    <source>
        <strain evidence="3">NATL1A-15</strain>
    </source>
</reference>
<proteinExistence type="predicted"/>
<evidence type="ECO:0000256" key="2">
    <source>
        <dbReference type="SAM" id="MobiDB-lite"/>
    </source>
</evidence>
<evidence type="ECO:0000313" key="3">
    <source>
        <dbReference type="EMBL" id="ADO98909.1"/>
    </source>
</evidence>
<dbReference type="OrthoDB" id="14949at10239"/>
<dbReference type="RefSeq" id="YP_004325025.1">
    <property type="nucleotide sequence ID" value="NC_015290.1"/>
</dbReference>
<dbReference type="Proteomes" id="UP000006532">
    <property type="component" value="Segment"/>
</dbReference>
<name>E3SNW2_9CAUD</name>
<accession>E3SNW2</accession>
<protein>
    <submittedName>
        <fullName evidence="3">Uncharacterized protein</fullName>
    </submittedName>
</protein>
<keyword evidence="4" id="KW-1185">Reference proteome</keyword>
<gene>
    <name evidence="3" type="ORF">PSSM7_198</name>
</gene>
<feature type="region of interest" description="Disordered" evidence="2">
    <location>
        <begin position="1"/>
        <end position="24"/>
    </location>
</feature>
<evidence type="ECO:0000256" key="1">
    <source>
        <dbReference type="SAM" id="Coils"/>
    </source>
</evidence>